<evidence type="ECO:0000259" key="8">
    <source>
        <dbReference type="SMART" id="SM00316"/>
    </source>
</evidence>
<comment type="subcellular location">
    <subcellularLocation>
        <location evidence="1">Nucleus</location>
    </subcellularLocation>
</comment>
<sequence>MLDENLKTYPKYNMLIVKPVAFCTSDEKLQRKKVQINIIIRTISAKSSILIRPAGIVPIVTSKKTIGFLGFDGLKCHSALPPPPDAIEALNSLALTAFALSLSLSLSALFDEGFGVLWVYVFQADCKHQHFAKEPTFPQGNRESSTPPLPQLSRHPIKATLIPGKRSGGGPQTRLISGIEAEMRGIEISLNQTQKIRLQRALQQLESLYSKANFNASVTVADTIPVSNEDTILKGHGTSERDGEVVATLCGVVERVNKLVYVRTLRSRYKPEIGDIIVGRVVEVAQKRWKLEINFSQDAVLMLSSMNLPDGIQRRRTAVDELNMRIIFEENDVVCGEVRSFQNDGGIQLQARSQKYGKLEKGQLLTIPPYLVKRQKHHFHHLEQFGVDLILGCNGFIWVGEHVEVRESFAEDQLNNTEQQFTKSNTTKEMPLETRQNICRIANAIRVMSILGFNVTLEVILETIDLSSTLNLGIDEMLGPEFHVLVAEREAERRTLMTKRKG</sequence>
<name>A0A9Q0QB93_SALVM</name>
<dbReference type="AlphaFoldDB" id="A0A9Q0QB93"/>
<dbReference type="GO" id="GO:0071051">
    <property type="term" value="P:poly(A)-dependent snoRNA 3'-end processing"/>
    <property type="evidence" value="ECO:0007669"/>
    <property type="project" value="TreeGrafter"/>
</dbReference>
<dbReference type="GO" id="GO:0071038">
    <property type="term" value="P:TRAMP-dependent tRNA surveillance pathway"/>
    <property type="evidence" value="ECO:0007669"/>
    <property type="project" value="TreeGrafter"/>
</dbReference>
<dbReference type="Gene3D" id="2.40.50.100">
    <property type="match status" value="1"/>
</dbReference>
<dbReference type="SUPFAM" id="SSF50249">
    <property type="entry name" value="Nucleic acid-binding proteins"/>
    <property type="match status" value="1"/>
</dbReference>
<comment type="caution">
    <text evidence="9">The sequence shown here is derived from an EMBL/GenBank/DDBJ whole genome shotgun (WGS) entry which is preliminary data.</text>
</comment>
<dbReference type="GO" id="GO:0034475">
    <property type="term" value="P:U4 snRNA 3'-end processing"/>
    <property type="evidence" value="ECO:0007669"/>
    <property type="project" value="TreeGrafter"/>
</dbReference>
<reference evidence="9" key="2">
    <citation type="journal article" date="2023" name="Int. J. Mol. Sci.">
        <title>De Novo Assembly and Annotation of 11 Diverse Shrub Willow (Salix) Genomes Reveals Novel Gene Organization in Sex-Linked Regions.</title>
        <authorList>
            <person name="Hyden B."/>
            <person name="Feng K."/>
            <person name="Yates T.B."/>
            <person name="Jawdy S."/>
            <person name="Cereghino C."/>
            <person name="Smart L.B."/>
            <person name="Muchero W."/>
        </authorList>
    </citation>
    <scope>NUCLEOTIDE SEQUENCE [LARGE SCALE GENOMIC DNA]</scope>
    <source>
        <tissue evidence="9">Shoot tip</tissue>
    </source>
</reference>
<accession>A0A9Q0QB93</accession>
<dbReference type="GO" id="GO:0000177">
    <property type="term" value="C:cytoplasmic exosome (RNase complex)"/>
    <property type="evidence" value="ECO:0007669"/>
    <property type="project" value="TreeGrafter"/>
</dbReference>
<evidence type="ECO:0000256" key="3">
    <source>
        <dbReference type="ARBA" id="ARBA00022552"/>
    </source>
</evidence>
<dbReference type="GO" id="GO:0003723">
    <property type="term" value="F:RNA binding"/>
    <property type="evidence" value="ECO:0007669"/>
    <property type="project" value="UniProtKB-KW"/>
</dbReference>
<organism evidence="9 10">
    <name type="scientific">Salix viminalis</name>
    <name type="common">Common osier</name>
    <name type="synonym">Basket willow</name>
    <dbReference type="NCBI Taxonomy" id="40686"/>
    <lineage>
        <taxon>Eukaryota</taxon>
        <taxon>Viridiplantae</taxon>
        <taxon>Streptophyta</taxon>
        <taxon>Embryophyta</taxon>
        <taxon>Tracheophyta</taxon>
        <taxon>Spermatophyta</taxon>
        <taxon>Magnoliopsida</taxon>
        <taxon>eudicotyledons</taxon>
        <taxon>Gunneridae</taxon>
        <taxon>Pentapetalae</taxon>
        <taxon>rosids</taxon>
        <taxon>fabids</taxon>
        <taxon>Malpighiales</taxon>
        <taxon>Salicaceae</taxon>
        <taxon>Saliceae</taxon>
        <taxon>Salix</taxon>
    </lineage>
</organism>
<protein>
    <submittedName>
        <fullName evidence="9">PNAS-3 RELATED</fullName>
    </submittedName>
</protein>
<keyword evidence="5" id="KW-0694">RNA-binding</keyword>
<dbReference type="Gene3D" id="2.40.50.140">
    <property type="entry name" value="Nucleic acid-binding proteins"/>
    <property type="match status" value="1"/>
</dbReference>
<dbReference type="SUPFAM" id="SSF110324">
    <property type="entry name" value="Ribosomal L27 protein-like"/>
    <property type="match status" value="1"/>
</dbReference>
<dbReference type="CDD" id="cd05789">
    <property type="entry name" value="S1_Rrp4"/>
    <property type="match status" value="1"/>
</dbReference>
<evidence type="ECO:0000313" key="10">
    <source>
        <dbReference type="Proteomes" id="UP001151529"/>
    </source>
</evidence>
<dbReference type="GO" id="GO:0071034">
    <property type="term" value="P:CUT catabolic process"/>
    <property type="evidence" value="ECO:0007669"/>
    <property type="project" value="TreeGrafter"/>
</dbReference>
<feature type="region of interest" description="Disordered" evidence="7">
    <location>
        <begin position="133"/>
        <end position="173"/>
    </location>
</feature>
<dbReference type="GO" id="GO:0071035">
    <property type="term" value="P:nuclear polyadenylation-dependent rRNA catabolic process"/>
    <property type="evidence" value="ECO:0007669"/>
    <property type="project" value="TreeGrafter"/>
</dbReference>
<evidence type="ECO:0000313" key="9">
    <source>
        <dbReference type="EMBL" id="KAJ6702959.1"/>
    </source>
</evidence>
<evidence type="ECO:0000256" key="4">
    <source>
        <dbReference type="ARBA" id="ARBA00022835"/>
    </source>
</evidence>
<dbReference type="SMART" id="SM00316">
    <property type="entry name" value="S1"/>
    <property type="match status" value="1"/>
</dbReference>
<reference evidence="9" key="1">
    <citation type="submission" date="2022-11" db="EMBL/GenBank/DDBJ databases">
        <authorList>
            <person name="Hyden B.L."/>
            <person name="Feng K."/>
            <person name="Yates T."/>
            <person name="Jawdy S."/>
            <person name="Smart L.B."/>
            <person name="Muchero W."/>
        </authorList>
    </citation>
    <scope>NUCLEOTIDE SEQUENCE</scope>
    <source>
        <tissue evidence="9">Shoot tip</tissue>
    </source>
</reference>
<dbReference type="InterPro" id="IPR004088">
    <property type="entry name" value="KH_dom_type_1"/>
</dbReference>
<keyword evidence="10" id="KW-1185">Reference proteome</keyword>
<dbReference type="SUPFAM" id="SSF54791">
    <property type="entry name" value="Eukaryotic type KH-domain (KH-domain type I)"/>
    <property type="match status" value="1"/>
</dbReference>
<feature type="domain" description="S1 motif" evidence="8">
    <location>
        <begin position="272"/>
        <end position="352"/>
    </location>
</feature>
<dbReference type="GO" id="GO:0000176">
    <property type="term" value="C:nuclear exosome (RNase complex)"/>
    <property type="evidence" value="ECO:0007669"/>
    <property type="project" value="TreeGrafter"/>
</dbReference>
<evidence type="ECO:0000256" key="1">
    <source>
        <dbReference type="ARBA" id="ARBA00004123"/>
    </source>
</evidence>
<dbReference type="Proteomes" id="UP001151529">
    <property type="component" value="Chromosome 3"/>
</dbReference>
<gene>
    <name evidence="9" type="ORF">OIU85_028976</name>
</gene>
<dbReference type="InterPro" id="IPR048565">
    <property type="entry name" value="S1_RRP4"/>
</dbReference>
<dbReference type="PANTHER" id="PTHR21321">
    <property type="entry name" value="PNAS-3 RELATED"/>
    <property type="match status" value="1"/>
</dbReference>
<dbReference type="InterPro" id="IPR012340">
    <property type="entry name" value="NA-bd_OB-fold"/>
</dbReference>
<dbReference type="FunFam" id="2.40.50.140:FF:000038">
    <property type="entry name" value="Exosome complex component RRP4"/>
    <property type="match status" value="1"/>
</dbReference>
<dbReference type="InterPro" id="IPR026699">
    <property type="entry name" value="Exosome_RNA_bind1/RRP40/RRP4"/>
</dbReference>
<dbReference type="GO" id="GO:0000467">
    <property type="term" value="P:exonucleolytic trimming to generate mature 3'-end of 5.8S rRNA from tricistronic rRNA transcript (SSU-rRNA, 5.8S rRNA, LSU-rRNA)"/>
    <property type="evidence" value="ECO:0007669"/>
    <property type="project" value="TreeGrafter"/>
</dbReference>
<keyword evidence="3" id="KW-0698">rRNA processing</keyword>
<dbReference type="PANTHER" id="PTHR21321:SF4">
    <property type="entry name" value="EXOSOME COMPLEX COMPONENT RRP4"/>
    <property type="match status" value="1"/>
</dbReference>
<dbReference type="Pfam" id="PF15985">
    <property type="entry name" value="KH_6"/>
    <property type="match status" value="1"/>
</dbReference>
<dbReference type="EMBL" id="JAPFFL010000009">
    <property type="protein sequence ID" value="KAJ6702959.1"/>
    <property type="molecule type" value="Genomic_DNA"/>
</dbReference>
<keyword evidence="4" id="KW-0271">Exosome</keyword>
<comment type="similarity">
    <text evidence="2">Belongs to the RRP4 family.</text>
</comment>
<evidence type="ECO:0000256" key="7">
    <source>
        <dbReference type="SAM" id="MobiDB-lite"/>
    </source>
</evidence>
<dbReference type="OrthoDB" id="1650at2759"/>
<dbReference type="InterPro" id="IPR003029">
    <property type="entry name" value="S1_domain"/>
</dbReference>
<dbReference type="Pfam" id="PF21266">
    <property type="entry name" value="S1_RRP4"/>
    <property type="match status" value="1"/>
</dbReference>
<evidence type="ECO:0000256" key="6">
    <source>
        <dbReference type="ARBA" id="ARBA00023242"/>
    </source>
</evidence>
<evidence type="ECO:0000256" key="5">
    <source>
        <dbReference type="ARBA" id="ARBA00022884"/>
    </source>
</evidence>
<dbReference type="CDD" id="cd22525">
    <property type="entry name" value="KH-I_Rrp4_eukar"/>
    <property type="match status" value="1"/>
</dbReference>
<proteinExistence type="inferred from homology"/>
<evidence type="ECO:0000256" key="2">
    <source>
        <dbReference type="ARBA" id="ARBA00009155"/>
    </source>
</evidence>
<keyword evidence="6" id="KW-0539">Nucleus</keyword>
<dbReference type="InterPro" id="IPR036612">
    <property type="entry name" value="KH_dom_type_1_sf"/>
</dbReference>